<dbReference type="Gene3D" id="3.10.129.10">
    <property type="entry name" value="Hotdog Thioesterase"/>
    <property type="match status" value="1"/>
</dbReference>
<evidence type="ECO:0000313" key="3">
    <source>
        <dbReference type="Proteomes" id="UP001248581"/>
    </source>
</evidence>
<name>A0ABY9THH6_9GAMM</name>
<dbReference type="InterPro" id="IPR002539">
    <property type="entry name" value="MaoC-like_dom"/>
</dbReference>
<evidence type="ECO:0000259" key="1">
    <source>
        <dbReference type="Pfam" id="PF01575"/>
    </source>
</evidence>
<feature type="domain" description="MaoC-like" evidence="1">
    <location>
        <begin position="14"/>
        <end position="101"/>
    </location>
</feature>
<protein>
    <submittedName>
        <fullName evidence="2">MaoC family dehydratase</fullName>
    </submittedName>
</protein>
<dbReference type="EMBL" id="CP134146">
    <property type="protein sequence ID" value="WNC67324.1"/>
    <property type="molecule type" value="Genomic_DNA"/>
</dbReference>
<proteinExistence type="predicted"/>
<gene>
    <name evidence="2" type="ORF">RI845_12440</name>
</gene>
<dbReference type="RefSeq" id="WP_348386488.1">
    <property type="nucleotide sequence ID" value="NZ_CP134146.1"/>
</dbReference>
<dbReference type="InterPro" id="IPR029069">
    <property type="entry name" value="HotDog_dom_sf"/>
</dbReference>
<dbReference type="Pfam" id="PF01575">
    <property type="entry name" value="MaoC_dehydratas"/>
    <property type="match status" value="1"/>
</dbReference>
<evidence type="ECO:0000313" key="2">
    <source>
        <dbReference type="EMBL" id="WNC67324.1"/>
    </source>
</evidence>
<reference evidence="3" key="1">
    <citation type="submission" date="2023-09" db="EMBL/GenBank/DDBJ databases">
        <authorList>
            <person name="Li S."/>
            <person name="Li X."/>
            <person name="Zhang C."/>
            <person name="Zhao Z."/>
        </authorList>
    </citation>
    <scope>NUCLEOTIDE SEQUENCE [LARGE SCALE GENOMIC DNA]</scope>
    <source>
        <strain evidence="3">SQ345</strain>
    </source>
</reference>
<keyword evidence="3" id="KW-1185">Reference proteome</keyword>
<accession>A0ABY9THH6</accession>
<dbReference type="CDD" id="cd03441">
    <property type="entry name" value="R_hydratase_like"/>
    <property type="match status" value="1"/>
</dbReference>
<organism evidence="2 3">
    <name type="scientific">Thalassotalea nanhaiensis</name>
    <dbReference type="NCBI Taxonomy" id="3065648"/>
    <lineage>
        <taxon>Bacteria</taxon>
        <taxon>Pseudomonadati</taxon>
        <taxon>Pseudomonadota</taxon>
        <taxon>Gammaproteobacteria</taxon>
        <taxon>Alteromonadales</taxon>
        <taxon>Colwelliaceae</taxon>
        <taxon>Thalassotalea</taxon>
    </lineage>
</organism>
<dbReference type="Proteomes" id="UP001248581">
    <property type="component" value="Chromosome"/>
</dbReference>
<dbReference type="SUPFAM" id="SSF54637">
    <property type="entry name" value="Thioesterase/thiol ester dehydrase-isomerase"/>
    <property type="match status" value="1"/>
</dbReference>
<sequence length="139" mass="15124">MTTKTYIGDTIIKQLRLTIEDIANGASALGDTNPIHFNHDEAIKAGYSGIIASGAHTSGLCGGALTQKFQHSGPFMGLDCSYRFHKAVLPNEQLTITWTTTLIEHKTKLKGHLAYFEGQMTDSSDKILISATMKVLLLD</sequence>